<dbReference type="AlphaFoldDB" id="A0A238WR17"/>
<evidence type="ECO:0000313" key="1">
    <source>
        <dbReference type="EMBL" id="SNR49050.1"/>
    </source>
</evidence>
<proteinExistence type="predicted"/>
<sequence>MRFLGGRREAVLQLWEPSPREQLRSVRLVLTNTLACVDQLLLIARSEPEASGRQKVLDALLEVREVLAPGPVTGRAAVPVGRQS</sequence>
<dbReference type="Proteomes" id="UP000198415">
    <property type="component" value="Unassembled WGS sequence"/>
</dbReference>
<protein>
    <submittedName>
        <fullName evidence="1">Uncharacterized protein</fullName>
    </submittedName>
</protein>
<evidence type="ECO:0000313" key="2">
    <source>
        <dbReference type="Proteomes" id="UP000198415"/>
    </source>
</evidence>
<name>A0A238WR17_9ACTN</name>
<gene>
    <name evidence="1" type="ORF">SAMN06264365_102827</name>
</gene>
<organism evidence="1 2">
    <name type="scientific">Actinoplanes regularis</name>
    <dbReference type="NCBI Taxonomy" id="52697"/>
    <lineage>
        <taxon>Bacteria</taxon>
        <taxon>Bacillati</taxon>
        <taxon>Actinomycetota</taxon>
        <taxon>Actinomycetes</taxon>
        <taxon>Micromonosporales</taxon>
        <taxon>Micromonosporaceae</taxon>
        <taxon>Actinoplanes</taxon>
    </lineage>
</organism>
<dbReference type="RefSeq" id="WP_089292569.1">
    <property type="nucleotide sequence ID" value="NZ_BOMU01000017.1"/>
</dbReference>
<keyword evidence="2" id="KW-1185">Reference proteome</keyword>
<dbReference type="EMBL" id="FZNR01000002">
    <property type="protein sequence ID" value="SNR49050.1"/>
    <property type="molecule type" value="Genomic_DNA"/>
</dbReference>
<accession>A0A238WR17</accession>
<reference evidence="1 2" key="1">
    <citation type="submission" date="2017-06" db="EMBL/GenBank/DDBJ databases">
        <authorList>
            <person name="Kim H.J."/>
            <person name="Triplett B.A."/>
        </authorList>
    </citation>
    <scope>NUCLEOTIDE SEQUENCE [LARGE SCALE GENOMIC DNA]</scope>
    <source>
        <strain evidence="1 2">DSM 43151</strain>
    </source>
</reference>